<comment type="similarity">
    <text evidence="1">Belongs to the STXBP/unc-18/SEC1 family.</text>
</comment>
<keyword evidence="3" id="KW-1185">Reference proteome</keyword>
<name>A0A0K9P245_ZOSMR</name>
<dbReference type="GO" id="GO:0016192">
    <property type="term" value="P:vesicle-mediated transport"/>
    <property type="evidence" value="ECO:0007669"/>
    <property type="project" value="InterPro"/>
</dbReference>
<sequence length="179" mass="20587">MLRSTKGNNPKTTWKVLIMDKVTVKVMSYSCKMSDITEEGISLVEDLYKRRQPLPSMDAIYFIQPSKENVVMFLTDMSGRYPLYKKAYVFFSSPVSKDLVTHIREDRTILPRIGALSEMNLEYFAIDRQGFTTNHERALEELYVENAESSPKYNACLDEMATRIATVFASLKSWVIRSG</sequence>
<dbReference type="OrthoDB" id="2228at2759"/>
<dbReference type="EMBL" id="LFYR01001279">
    <property type="protein sequence ID" value="KMZ63049.1"/>
    <property type="molecule type" value="Genomic_DNA"/>
</dbReference>
<gene>
    <name evidence="2" type="ORF">ZOSMA_42G00880</name>
</gene>
<dbReference type="Gene3D" id="3.40.50.1910">
    <property type="match status" value="1"/>
</dbReference>
<dbReference type="SUPFAM" id="SSF56815">
    <property type="entry name" value="Sec1/munc18-like (SM) proteins"/>
    <property type="match status" value="1"/>
</dbReference>
<evidence type="ECO:0000256" key="1">
    <source>
        <dbReference type="ARBA" id="ARBA00009884"/>
    </source>
</evidence>
<dbReference type="OMA" id="PYECQVR"/>
<dbReference type="InterPro" id="IPR036045">
    <property type="entry name" value="Sec1-like_sf"/>
</dbReference>
<dbReference type="Proteomes" id="UP000036987">
    <property type="component" value="Unassembled WGS sequence"/>
</dbReference>
<protein>
    <submittedName>
        <fullName evidence="2">Uncharacterized protein</fullName>
    </submittedName>
</protein>
<dbReference type="STRING" id="29655.A0A0K9P245"/>
<dbReference type="Pfam" id="PF00995">
    <property type="entry name" value="Sec1"/>
    <property type="match status" value="1"/>
</dbReference>
<evidence type="ECO:0000313" key="2">
    <source>
        <dbReference type="EMBL" id="KMZ63049.1"/>
    </source>
</evidence>
<accession>A0A0K9P245</accession>
<dbReference type="PANTHER" id="PTHR11679">
    <property type="entry name" value="VESICLE PROTEIN SORTING-ASSOCIATED"/>
    <property type="match status" value="1"/>
</dbReference>
<comment type="caution">
    <text evidence="2">The sequence shown here is derived from an EMBL/GenBank/DDBJ whole genome shotgun (WGS) entry which is preliminary data.</text>
</comment>
<dbReference type="InterPro" id="IPR027482">
    <property type="entry name" value="Sec1-like_dom2"/>
</dbReference>
<dbReference type="InterPro" id="IPR043154">
    <property type="entry name" value="Sec-1-like_dom1"/>
</dbReference>
<evidence type="ECO:0000313" key="3">
    <source>
        <dbReference type="Proteomes" id="UP000036987"/>
    </source>
</evidence>
<dbReference type="AlphaFoldDB" id="A0A0K9P245"/>
<reference evidence="3" key="1">
    <citation type="journal article" date="2016" name="Nature">
        <title>The genome of the seagrass Zostera marina reveals angiosperm adaptation to the sea.</title>
        <authorList>
            <person name="Olsen J.L."/>
            <person name="Rouze P."/>
            <person name="Verhelst B."/>
            <person name="Lin Y.-C."/>
            <person name="Bayer T."/>
            <person name="Collen J."/>
            <person name="Dattolo E."/>
            <person name="De Paoli E."/>
            <person name="Dittami S."/>
            <person name="Maumus F."/>
            <person name="Michel G."/>
            <person name="Kersting A."/>
            <person name="Lauritano C."/>
            <person name="Lohaus R."/>
            <person name="Toepel M."/>
            <person name="Tonon T."/>
            <person name="Vanneste K."/>
            <person name="Amirebrahimi M."/>
            <person name="Brakel J."/>
            <person name="Bostroem C."/>
            <person name="Chovatia M."/>
            <person name="Grimwood J."/>
            <person name="Jenkins J.W."/>
            <person name="Jueterbock A."/>
            <person name="Mraz A."/>
            <person name="Stam W.T."/>
            <person name="Tice H."/>
            <person name="Bornberg-Bauer E."/>
            <person name="Green P.J."/>
            <person name="Pearson G.A."/>
            <person name="Procaccini G."/>
            <person name="Duarte C.M."/>
            <person name="Schmutz J."/>
            <person name="Reusch T.B.H."/>
            <person name="Van de Peer Y."/>
        </authorList>
    </citation>
    <scope>NUCLEOTIDE SEQUENCE [LARGE SCALE GENOMIC DNA]</scope>
    <source>
        <strain evidence="3">cv. Finnish</strain>
    </source>
</reference>
<proteinExistence type="inferred from homology"/>
<dbReference type="InterPro" id="IPR001619">
    <property type="entry name" value="Sec1-like"/>
</dbReference>
<organism evidence="2 3">
    <name type="scientific">Zostera marina</name>
    <name type="common">Eelgrass</name>
    <dbReference type="NCBI Taxonomy" id="29655"/>
    <lineage>
        <taxon>Eukaryota</taxon>
        <taxon>Viridiplantae</taxon>
        <taxon>Streptophyta</taxon>
        <taxon>Embryophyta</taxon>
        <taxon>Tracheophyta</taxon>
        <taxon>Spermatophyta</taxon>
        <taxon>Magnoliopsida</taxon>
        <taxon>Liliopsida</taxon>
        <taxon>Zosteraceae</taxon>
        <taxon>Zostera</taxon>
    </lineage>
</organism>
<dbReference type="Gene3D" id="3.40.50.2060">
    <property type="match status" value="1"/>
</dbReference>